<feature type="compositionally biased region" description="Low complexity" evidence="1">
    <location>
        <begin position="11"/>
        <end position="20"/>
    </location>
</feature>
<feature type="compositionally biased region" description="Polar residues" evidence="1">
    <location>
        <begin position="116"/>
        <end position="136"/>
    </location>
</feature>
<evidence type="ECO:0000256" key="1">
    <source>
        <dbReference type="SAM" id="MobiDB-lite"/>
    </source>
</evidence>
<dbReference type="EMBL" id="CADCWO010000166">
    <property type="protein sequence ID" value="CAA9581617.1"/>
    <property type="molecule type" value="Genomic_DNA"/>
</dbReference>
<reference evidence="2" key="1">
    <citation type="submission" date="2020-02" db="EMBL/GenBank/DDBJ databases">
        <authorList>
            <person name="Meier V. D."/>
        </authorList>
    </citation>
    <scope>NUCLEOTIDE SEQUENCE</scope>
    <source>
        <strain evidence="2">AVDCRST_MAG81</strain>
    </source>
</reference>
<gene>
    <name evidence="2" type="ORF">AVDCRST_MAG81-3109</name>
</gene>
<protein>
    <recommendedName>
        <fullName evidence="3">DUF3769 domain-containing protein</fullName>
    </recommendedName>
</protein>
<organism evidence="2">
    <name type="scientific">uncultured Synechococcales cyanobacterium</name>
    <dbReference type="NCBI Taxonomy" id="1936017"/>
    <lineage>
        <taxon>Bacteria</taxon>
        <taxon>Bacillati</taxon>
        <taxon>Cyanobacteriota</taxon>
        <taxon>Cyanophyceae</taxon>
        <taxon>Synechococcales</taxon>
        <taxon>environmental samples</taxon>
    </lineage>
</organism>
<evidence type="ECO:0000313" key="2">
    <source>
        <dbReference type="EMBL" id="CAA9581617.1"/>
    </source>
</evidence>
<feature type="region of interest" description="Disordered" evidence="1">
    <location>
        <begin position="110"/>
        <end position="139"/>
    </location>
</feature>
<dbReference type="PANTHER" id="PTHR30189:SF1">
    <property type="entry name" value="LPS-ASSEMBLY PROTEIN LPTD"/>
    <property type="match status" value="1"/>
</dbReference>
<dbReference type="GO" id="GO:1990351">
    <property type="term" value="C:transporter complex"/>
    <property type="evidence" value="ECO:0007669"/>
    <property type="project" value="TreeGrafter"/>
</dbReference>
<dbReference type="Pfam" id="PF12600">
    <property type="entry name" value="DUF3769"/>
    <property type="match status" value="1"/>
</dbReference>
<sequence>MPYSLPPSQPAPAAQRSLSPEENSTPALPFLTGTAKFSPQELEQLAVQVRSASSVIQSSSTAALLGPPLEIVPQWQQLAHPTTSVGTTGVSSSNPPITPLVPRVADFSSPRAPISQREQGQDVTQSEQAQLRQNDSMEAPVALDAKGDRLRRVHQALTSLGNSLIASGLDHLRLASHPPLAPQPSSNSKPQPPQLTAKLLKSVAQTPAAPTNAPEDAVEEPIELNADRQEFNEQQQTFTAAGNVIMRFRGAVLQTNQLRVNLRSRVAVAEGNISLTRGQQILQGERLEYSFAENRGSFQGARGTINIPTAARDISPNLPTDVSAGSESFAERTQRQTLQVQVTDAVQKLRFEADRIEFNAGGWQAQNIRITNDPFSPPELEVRADKAALVQVSPQEDKVTTSRPRMVLDDGLSLPILKSQVAIDRQGRDPLKSALPRIGFDLNERGGLFIGRNFEFGLAEQTSLSVAPQFLLGRAFDAGNFNIVDPDLYGLSLRLRSVLGPGQLLTGFARLNSLEPSQLADNSRARLTLRQPVGAHTLTLESAYRDRVFNGSLGEQTIQSSLGAILASPVIPLGQTGLNLSYQVGTQYFTANTDPLGISNTDSLGRLQASAALSRGFNLWQGQALPATATGGLKYTPAPVVPHLQLLAGVTGVLNAYTNGDSQQTLTGTVGVQGQIGHFSRRFLDYTGFNISYSQVGLSGLSPFLFDRVSDRKVLSVGVLQQVYGPVRVGVQAALNLDTGKAFDTDYILDYSRRTYGFTLRYSPSREIASFNFRLSGFNWTGDAEPFDAEIRSVRNGVQRINE</sequence>
<accession>A0A6J4VK57</accession>
<dbReference type="GO" id="GO:0009279">
    <property type="term" value="C:cell outer membrane"/>
    <property type="evidence" value="ECO:0007669"/>
    <property type="project" value="TreeGrafter"/>
</dbReference>
<proteinExistence type="predicted"/>
<dbReference type="InterPro" id="IPR050218">
    <property type="entry name" value="LptD"/>
</dbReference>
<feature type="region of interest" description="Disordered" evidence="1">
    <location>
        <begin position="1"/>
        <end position="35"/>
    </location>
</feature>
<evidence type="ECO:0008006" key="3">
    <source>
        <dbReference type="Google" id="ProtNLM"/>
    </source>
</evidence>
<name>A0A6J4VK57_9CYAN</name>
<feature type="compositionally biased region" description="Pro residues" evidence="1">
    <location>
        <begin position="1"/>
        <end position="10"/>
    </location>
</feature>
<dbReference type="AlphaFoldDB" id="A0A6J4VK57"/>
<dbReference type="InterPro" id="IPR022244">
    <property type="entry name" value="DUF3769"/>
</dbReference>
<feature type="region of interest" description="Disordered" evidence="1">
    <location>
        <begin position="175"/>
        <end position="194"/>
    </location>
</feature>
<dbReference type="PANTHER" id="PTHR30189">
    <property type="entry name" value="LPS-ASSEMBLY PROTEIN"/>
    <property type="match status" value="1"/>
</dbReference>